<dbReference type="InterPro" id="IPR039315">
    <property type="entry name" value="CheW"/>
</dbReference>
<evidence type="ECO:0000313" key="7">
    <source>
        <dbReference type="Proteomes" id="UP000002217"/>
    </source>
</evidence>
<evidence type="ECO:0000313" key="6">
    <source>
        <dbReference type="EMBL" id="ACV63825.1"/>
    </source>
</evidence>
<accession>C8W3N9</accession>
<organism evidence="6 7">
    <name type="scientific">Desulfofarcimen acetoxidans (strain ATCC 49208 / DSM 771 / KCTC 5769 / VKM B-1644 / 5575)</name>
    <name type="common">Desulfotomaculum acetoxidans</name>
    <dbReference type="NCBI Taxonomy" id="485916"/>
    <lineage>
        <taxon>Bacteria</taxon>
        <taxon>Bacillati</taxon>
        <taxon>Bacillota</taxon>
        <taxon>Clostridia</taxon>
        <taxon>Eubacteriales</taxon>
        <taxon>Peptococcaceae</taxon>
        <taxon>Desulfofarcimen</taxon>
    </lineage>
</organism>
<dbReference type="AlphaFoldDB" id="C8W3N9"/>
<evidence type="ECO:0000256" key="2">
    <source>
        <dbReference type="ARBA" id="ARBA00021483"/>
    </source>
</evidence>
<feature type="domain" description="CheW-like" evidence="5">
    <location>
        <begin position="3"/>
        <end position="136"/>
    </location>
</feature>
<comment type="subcellular location">
    <subcellularLocation>
        <location evidence="1">Cytoplasm</location>
    </subcellularLocation>
</comment>
<dbReference type="GO" id="GO:0006935">
    <property type="term" value="P:chemotaxis"/>
    <property type="evidence" value="ECO:0007669"/>
    <property type="project" value="UniProtKB-KW"/>
</dbReference>
<dbReference type="Proteomes" id="UP000002217">
    <property type="component" value="Chromosome"/>
</dbReference>
<dbReference type="InterPro" id="IPR002545">
    <property type="entry name" value="CheW-lke_dom"/>
</dbReference>
<dbReference type="HOGENOM" id="CLU_048995_3_1_9"/>
<reference evidence="6 7" key="1">
    <citation type="journal article" date="2009" name="Stand. Genomic Sci.">
        <title>Complete genome sequence of Desulfotomaculum acetoxidans type strain (5575).</title>
        <authorList>
            <person name="Spring S."/>
            <person name="Lapidus A."/>
            <person name="Schroder M."/>
            <person name="Gleim D."/>
            <person name="Sims D."/>
            <person name="Meincke L."/>
            <person name="Glavina Del Rio T."/>
            <person name="Tice H."/>
            <person name="Copeland A."/>
            <person name="Cheng J.F."/>
            <person name="Lucas S."/>
            <person name="Chen F."/>
            <person name="Nolan M."/>
            <person name="Bruce D."/>
            <person name="Goodwin L."/>
            <person name="Pitluck S."/>
            <person name="Ivanova N."/>
            <person name="Mavromatis K."/>
            <person name="Mikhailova N."/>
            <person name="Pati A."/>
            <person name="Chen A."/>
            <person name="Palaniappan K."/>
            <person name="Land M."/>
            <person name="Hauser L."/>
            <person name="Chang Y.J."/>
            <person name="Jeffries C.D."/>
            <person name="Chain P."/>
            <person name="Saunders E."/>
            <person name="Brettin T."/>
            <person name="Detter J.C."/>
            <person name="Goker M."/>
            <person name="Bristow J."/>
            <person name="Eisen J.A."/>
            <person name="Markowitz V."/>
            <person name="Hugenholtz P."/>
            <person name="Kyrpides N.C."/>
            <person name="Klenk H.P."/>
            <person name="Han C."/>
        </authorList>
    </citation>
    <scope>NUCLEOTIDE SEQUENCE [LARGE SCALE GENOMIC DNA]</scope>
    <source>
        <strain evidence="7">ATCC 49208 / DSM 771 / VKM B-1644</strain>
    </source>
</reference>
<dbReference type="GO" id="GO:0007165">
    <property type="term" value="P:signal transduction"/>
    <property type="evidence" value="ECO:0007669"/>
    <property type="project" value="InterPro"/>
</dbReference>
<dbReference type="RefSeq" id="WP_015758517.1">
    <property type="nucleotide sequence ID" value="NC_013216.1"/>
</dbReference>
<proteinExistence type="predicted"/>
<dbReference type="CDD" id="cd00732">
    <property type="entry name" value="CheW"/>
    <property type="match status" value="1"/>
</dbReference>
<dbReference type="FunFam" id="2.40.50.180:FF:000002">
    <property type="entry name" value="Chemotaxis protein CheW"/>
    <property type="match status" value="1"/>
</dbReference>
<dbReference type="SMART" id="SM00260">
    <property type="entry name" value="CheW"/>
    <property type="match status" value="1"/>
</dbReference>
<dbReference type="EMBL" id="CP001720">
    <property type="protein sequence ID" value="ACV63825.1"/>
    <property type="molecule type" value="Genomic_DNA"/>
</dbReference>
<dbReference type="PANTHER" id="PTHR22617:SF23">
    <property type="entry name" value="CHEMOTAXIS PROTEIN CHEW"/>
    <property type="match status" value="1"/>
</dbReference>
<keyword evidence="7" id="KW-1185">Reference proteome</keyword>
<dbReference type="STRING" id="485916.Dtox_3073"/>
<gene>
    <name evidence="6" type="ordered locus">Dtox_3073</name>
</gene>
<keyword evidence="4" id="KW-0145">Chemotaxis</keyword>
<evidence type="ECO:0000256" key="1">
    <source>
        <dbReference type="ARBA" id="ARBA00004496"/>
    </source>
</evidence>
<dbReference type="eggNOG" id="COG0835">
    <property type="taxonomic scope" value="Bacteria"/>
</dbReference>
<keyword evidence="3" id="KW-0963">Cytoplasm</keyword>
<dbReference type="GO" id="GO:0005829">
    <property type="term" value="C:cytosol"/>
    <property type="evidence" value="ECO:0007669"/>
    <property type="project" value="TreeGrafter"/>
</dbReference>
<name>C8W3N9_DESAS</name>
<evidence type="ECO:0000259" key="5">
    <source>
        <dbReference type="PROSITE" id="PS50851"/>
    </source>
</evidence>
<dbReference type="Gene3D" id="2.30.30.40">
    <property type="entry name" value="SH3 Domains"/>
    <property type="match status" value="1"/>
</dbReference>
<dbReference type="KEGG" id="dae:Dtox_3073"/>
<evidence type="ECO:0000256" key="3">
    <source>
        <dbReference type="ARBA" id="ARBA00022490"/>
    </source>
</evidence>
<protein>
    <recommendedName>
        <fullName evidence="2">Chemotaxis protein CheW</fullName>
    </recommendedName>
</protein>
<dbReference type="SUPFAM" id="SSF50341">
    <property type="entry name" value="CheW-like"/>
    <property type="match status" value="1"/>
</dbReference>
<sequence length="136" mass="15666">MAEEQLVIFQLNKQNYALSVNETKEIIRMAEITKVPNTDHFIEGIINLRGDVTPVINLNRRLGLYETEYDQDTRIIVVEHNKERVGMIVDAVNEVGRCSEEEIESPDITGEEIDFLRGVIKKGDELWLLLDLKKIL</sequence>
<dbReference type="Pfam" id="PF01584">
    <property type="entry name" value="CheW"/>
    <property type="match status" value="1"/>
</dbReference>
<dbReference type="InterPro" id="IPR036061">
    <property type="entry name" value="CheW-like_dom_sf"/>
</dbReference>
<dbReference type="PROSITE" id="PS50851">
    <property type="entry name" value="CHEW"/>
    <property type="match status" value="1"/>
</dbReference>
<dbReference type="Gene3D" id="2.40.50.180">
    <property type="entry name" value="CheA-289, Domain 4"/>
    <property type="match status" value="1"/>
</dbReference>
<dbReference type="OrthoDB" id="9794382at2"/>
<dbReference type="PANTHER" id="PTHR22617">
    <property type="entry name" value="CHEMOTAXIS SENSOR HISTIDINE KINASE-RELATED"/>
    <property type="match status" value="1"/>
</dbReference>
<evidence type="ECO:0000256" key="4">
    <source>
        <dbReference type="ARBA" id="ARBA00022500"/>
    </source>
</evidence>